<dbReference type="AlphaFoldDB" id="A0A1I2V010"/>
<dbReference type="PANTHER" id="PTHR42987">
    <property type="entry name" value="PEPTIDASE S49"/>
    <property type="match status" value="1"/>
</dbReference>
<sequence length="336" mass="35318">MREGANHRMAADAELLIDRRRLRRKLSLWRVVGIGGLVLAVGAVGLRARGGAEPFAFGTVRPQLARISIGGFIAGAESTTKLIERVRDASAVQGVVISISSPGGTTTGSEELYRNLRSLAEKKPMVAFVDGTAASGAYIAAIAADHIVARETALVGSIGVLFQYPDVSSLLDKVGVKVESIKSAPLKAEPSGFTPTSPEARAALAAVVGDTYAWFKGLVSERRKMNEKELATVSDGRVFSGRQSVPLKLVDGVGGERQAIAWLESERGVAKDLPVIDWKPKAKGGFQLWSALGLGADLVGLDGLATRLRQAGDETASLTQGGLLAVWRPGPADAAR</sequence>
<dbReference type="Gene3D" id="6.20.330.10">
    <property type="match status" value="1"/>
</dbReference>
<evidence type="ECO:0000259" key="6">
    <source>
        <dbReference type="Pfam" id="PF01343"/>
    </source>
</evidence>
<dbReference type="Pfam" id="PF01343">
    <property type="entry name" value="Peptidase_S49"/>
    <property type="match status" value="1"/>
</dbReference>
<dbReference type="CDD" id="cd07023">
    <property type="entry name" value="S49_Sppa_N_C"/>
    <property type="match status" value="1"/>
</dbReference>
<keyword evidence="5" id="KW-0812">Transmembrane</keyword>
<dbReference type="Gene3D" id="3.90.226.10">
    <property type="entry name" value="2-enoyl-CoA Hydratase, Chain A, domain 1"/>
    <property type="match status" value="1"/>
</dbReference>
<reference evidence="8" key="1">
    <citation type="submission" date="2016-10" db="EMBL/GenBank/DDBJ databases">
        <authorList>
            <person name="Varghese N."/>
            <person name="Submissions S."/>
        </authorList>
    </citation>
    <scope>NUCLEOTIDE SEQUENCE [LARGE SCALE GENOMIC DNA]</scope>
    <source>
        <strain evidence="8">Gh-105</strain>
    </source>
</reference>
<evidence type="ECO:0000256" key="3">
    <source>
        <dbReference type="ARBA" id="ARBA00022801"/>
    </source>
</evidence>
<comment type="similarity">
    <text evidence="1">Belongs to the peptidase S49 family.</text>
</comment>
<dbReference type="SUPFAM" id="SSF52096">
    <property type="entry name" value="ClpP/crotonase"/>
    <property type="match status" value="1"/>
</dbReference>
<dbReference type="STRING" id="582675.SAMN05192565_112124"/>
<evidence type="ECO:0000313" key="7">
    <source>
        <dbReference type="EMBL" id="SFG82688.1"/>
    </source>
</evidence>
<keyword evidence="5" id="KW-1133">Transmembrane helix</keyword>
<protein>
    <submittedName>
        <fullName evidence="7">Protease-4</fullName>
    </submittedName>
</protein>
<dbReference type="PANTHER" id="PTHR42987:SF6">
    <property type="entry name" value="PROTEINASE IV"/>
    <property type="match status" value="1"/>
</dbReference>
<dbReference type="NCBIfam" id="TIGR00706">
    <property type="entry name" value="SppA_dom"/>
    <property type="match status" value="1"/>
</dbReference>
<organism evidence="7 8">
    <name type="scientific">Methylobacterium gossipiicola</name>
    <dbReference type="NCBI Taxonomy" id="582675"/>
    <lineage>
        <taxon>Bacteria</taxon>
        <taxon>Pseudomonadati</taxon>
        <taxon>Pseudomonadota</taxon>
        <taxon>Alphaproteobacteria</taxon>
        <taxon>Hyphomicrobiales</taxon>
        <taxon>Methylobacteriaceae</taxon>
        <taxon>Methylobacterium</taxon>
    </lineage>
</organism>
<name>A0A1I2V010_9HYPH</name>
<dbReference type="EMBL" id="FOPM01000012">
    <property type="protein sequence ID" value="SFG82688.1"/>
    <property type="molecule type" value="Genomic_DNA"/>
</dbReference>
<keyword evidence="3" id="KW-0378">Hydrolase</keyword>
<evidence type="ECO:0000313" key="8">
    <source>
        <dbReference type="Proteomes" id="UP000199229"/>
    </source>
</evidence>
<evidence type="ECO:0000256" key="4">
    <source>
        <dbReference type="ARBA" id="ARBA00022825"/>
    </source>
</evidence>
<keyword evidence="8" id="KW-1185">Reference proteome</keyword>
<proteinExistence type="inferred from homology"/>
<feature type="transmembrane region" description="Helical" evidence="5">
    <location>
        <begin position="28"/>
        <end position="46"/>
    </location>
</feature>
<evidence type="ECO:0000256" key="2">
    <source>
        <dbReference type="ARBA" id="ARBA00022670"/>
    </source>
</evidence>
<gene>
    <name evidence="7" type="ORF">SAMN05192565_112124</name>
</gene>
<feature type="domain" description="Peptidase S49" evidence="6">
    <location>
        <begin position="119"/>
        <end position="269"/>
    </location>
</feature>
<keyword evidence="4" id="KW-0720">Serine protease</keyword>
<dbReference type="GO" id="GO:0008236">
    <property type="term" value="F:serine-type peptidase activity"/>
    <property type="evidence" value="ECO:0007669"/>
    <property type="project" value="UniProtKB-KW"/>
</dbReference>
<dbReference type="GO" id="GO:0006508">
    <property type="term" value="P:proteolysis"/>
    <property type="evidence" value="ECO:0007669"/>
    <property type="project" value="UniProtKB-KW"/>
</dbReference>
<dbReference type="InterPro" id="IPR002142">
    <property type="entry name" value="Peptidase_S49"/>
</dbReference>
<dbReference type="InterPro" id="IPR004635">
    <property type="entry name" value="Pept_S49_SppA"/>
</dbReference>
<keyword evidence="5" id="KW-0472">Membrane</keyword>
<dbReference type="InterPro" id="IPR029045">
    <property type="entry name" value="ClpP/crotonase-like_dom_sf"/>
</dbReference>
<evidence type="ECO:0000256" key="5">
    <source>
        <dbReference type="SAM" id="Phobius"/>
    </source>
</evidence>
<dbReference type="InterPro" id="IPR047272">
    <property type="entry name" value="S49_SppA_C"/>
</dbReference>
<evidence type="ECO:0000256" key="1">
    <source>
        <dbReference type="ARBA" id="ARBA00008683"/>
    </source>
</evidence>
<keyword evidence="2 7" id="KW-0645">Protease</keyword>
<accession>A0A1I2V010</accession>
<dbReference type="Proteomes" id="UP000199229">
    <property type="component" value="Unassembled WGS sequence"/>
</dbReference>